<dbReference type="Pfam" id="PF00634">
    <property type="entry name" value="BRCA2"/>
    <property type="match status" value="1"/>
</dbReference>
<dbReference type="InterPro" id="IPR031657">
    <property type="entry name" value="REPA_OB_2"/>
</dbReference>
<evidence type="ECO:0000313" key="9">
    <source>
        <dbReference type="EMBL" id="VDM39354.1"/>
    </source>
</evidence>
<feature type="domain" description="Replication factor A C-terminal" evidence="7">
    <location>
        <begin position="439"/>
        <end position="557"/>
    </location>
</feature>
<dbReference type="PANTHER" id="PTHR47165:SF4">
    <property type="entry name" value="OS03G0429900 PROTEIN"/>
    <property type="match status" value="1"/>
</dbReference>
<dbReference type="CDD" id="cd04476">
    <property type="entry name" value="RPA1_DBD_C"/>
    <property type="match status" value="1"/>
</dbReference>
<keyword evidence="4" id="KW-0862">Zinc</keyword>
<dbReference type="Pfam" id="PF08646">
    <property type="entry name" value="Rep_fac-A_C"/>
    <property type="match status" value="1"/>
</dbReference>
<dbReference type="PROSITE" id="PS50138">
    <property type="entry name" value="BRCA2_REPEAT"/>
    <property type="match status" value="1"/>
</dbReference>
<feature type="coiled-coil region" evidence="6">
    <location>
        <begin position="13"/>
        <end position="43"/>
    </location>
</feature>
<evidence type="ECO:0000259" key="8">
    <source>
        <dbReference type="Pfam" id="PF16900"/>
    </source>
</evidence>
<evidence type="ECO:0000256" key="3">
    <source>
        <dbReference type="ARBA" id="ARBA00022771"/>
    </source>
</evidence>
<dbReference type="SUPFAM" id="SSF50249">
    <property type="entry name" value="Nucleic acid-binding proteins"/>
    <property type="match status" value="3"/>
</dbReference>
<reference evidence="11" key="1">
    <citation type="submission" date="2016-06" db="UniProtKB">
        <authorList>
            <consortium name="WormBaseParasite"/>
        </authorList>
    </citation>
    <scope>IDENTIFICATION</scope>
</reference>
<dbReference type="InterPro" id="IPR047192">
    <property type="entry name" value="Euk_RPA1_DBD_C"/>
</dbReference>
<dbReference type="WBParaSite" id="TCNE_0000803301-mRNA-1">
    <property type="protein sequence ID" value="TCNE_0000803301-mRNA-1"/>
    <property type="gene ID" value="TCNE_0000803301"/>
</dbReference>
<keyword evidence="6" id="KW-0175">Coiled coil</keyword>
<dbReference type="PANTHER" id="PTHR47165">
    <property type="entry name" value="OS03G0429900 PROTEIN"/>
    <property type="match status" value="1"/>
</dbReference>
<proteinExistence type="inferred from homology"/>
<evidence type="ECO:0000259" key="7">
    <source>
        <dbReference type="Pfam" id="PF08646"/>
    </source>
</evidence>
<accession>A0A183UHR3</accession>
<dbReference type="Proteomes" id="UP000050794">
    <property type="component" value="Unassembled WGS sequence"/>
</dbReference>
<dbReference type="FunFam" id="2.40.50.140:FF:000041">
    <property type="entry name" value="Replication protein A subunit"/>
    <property type="match status" value="1"/>
</dbReference>
<dbReference type="InterPro" id="IPR012340">
    <property type="entry name" value="NA-bd_OB-fold"/>
</dbReference>
<keyword evidence="3" id="KW-0863">Zinc-finger</keyword>
<evidence type="ECO:0000256" key="1">
    <source>
        <dbReference type="ARBA" id="ARBA00005690"/>
    </source>
</evidence>
<comment type="similarity">
    <text evidence="1">Belongs to the replication factor A protein 1 family.</text>
</comment>
<evidence type="ECO:0000256" key="4">
    <source>
        <dbReference type="ARBA" id="ARBA00022833"/>
    </source>
</evidence>
<dbReference type="GO" id="GO:0008270">
    <property type="term" value="F:zinc ion binding"/>
    <property type="evidence" value="ECO:0007669"/>
    <property type="project" value="UniProtKB-KW"/>
</dbReference>
<evidence type="ECO:0000313" key="10">
    <source>
        <dbReference type="Proteomes" id="UP000050794"/>
    </source>
</evidence>
<dbReference type="Pfam" id="PF16900">
    <property type="entry name" value="REPA_OB_2"/>
    <property type="match status" value="1"/>
</dbReference>
<keyword evidence="10" id="KW-1185">Reference proteome</keyword>
<dbReference type="AlphaFoldDB" id="A0A183UHR3"/>
<gene>
    <name evidence="9" type="ORF">TCNE_LOCUS8033</name>
</gene>
<sequence length="618" mass="69994">MNIGFATASGKCVKVSEQALEKARQLFEVIEEEQQRAEEADDAAVPSVDTSALMIFLFDNPSEESTAWTPSGDVRASQLDVVVQEQVTPQRTNVLSTLNAPVTPSIPSFAYSYYCESHVRTEIRCFNDSICSLAGRSGDERRSITPIKLLTPYCKYWRLCVKIICKEEMRQFRGTNVFSFWGVDDDGVEIRICAFNQLAHKVAELVKLDQMYYITRASVRTAAKRFKRNQYDMEIIVRDETEIIECTDRPEISSSKIRFNFVRIKNLWKFIDAEVDVIGVVKETGEVKNLTGKMGKALFKRELQIVDDSACAVMVALWGECAKNFTTATEVPVIIAKRVFVRSYQGIDLLFGITFLSYTSPIHAPLPQTVIILEGSITLSVSGSSKLDVDMDLPEVDSLRRWYNGNRHASFASLSNELVLSYNEHKWIGQVKPTESVLYFNVTAIVMNVNVDNAVYKGCVNESCRKKLIEADGKFECPKCGTASDDYKYFYTLSVELCDMTGTHWASLFDDCAEKLLGQPADEVVKVRNYNYDAYTAQFRTPLFKTYAFRVVARRHDNETSTSAERSQQQFGTSTLPASKVAARAVSRMRWCVVDLMPVNYDTYIKFLERSLWPLTPK</sequence>
<dbReference type="CDD" id="cd04475">
    <property type="entry name" value="RPA1_DBD_B"/>
    <property type="match status" value="1"/>
</dbReference>
<evidence type="ECO:0000256" key="2">
    <source>
        <dbReference type="ARBA" id="ARBA00022723"/>
    </source>
</evidence>
<dbReference type="GO" id="GO:0003677">
    <property type="term" value="F:DNA binding"/>
    <property type="evidence" value="ECO:0007669"/>
    <property type="project" value="UniProtKB-KW"/>
</dbReference>
<keyword evidence="5" id="KW-0238">DNA-binding</keyword>
<dbReference type="InterPro" id="IPR002093">
    <property type="entry name" value="BRCA2_repeat"/>
</dbReference>
<evidence type="ECO:0000313" key="11">
    <source>
        <dbReference type="WBParaSite" id="TCNE_0000803301-mRNA-1"/>
    </source>
</evidence>
<name>A0A183UHR3_TOXCA</name>
<evidence type="ECO:0000256" key="6">
    <source>
        <dbReference type="SAM" id="Coils"/>
    </source>
</evidence>
<feature type="domain" description="Replication protein A OB" evidence="8">
    <location>
        <begin position="272"/>
        <end position="349"/>
    </location>
</feature>
<dbReference type="InterPro" id="IPR013955">
    <property type="entry name" value="Rep_factor-A_C"/>
</dbReference>
<keyword evidence="2" id="KW-0479">Metal-binding</keyword>
<dbReference type="Gene3D" id="2.40.50.140">
    <property type="entry name" value="Nucleic acid-binding proteins"/>
    <property type="match status" value="3"/>
</dbReference>
<protein>
    <submittedName>
        <fullName evidence="11">Replication protein A subunit</fullName>
    </submittedName>
</protein>
<organism evidence="10 11">
    <name type="scientific">Toxocara canis</name>
    <name type="common">Canine roundworm</name>
    <dbReference type="NCBI Taxonomy" id="6265"/>
    <lineage>
        <taxon>Eukaryota</taxon>
        <taxon>Metazoa</taxon>
        <taxon>Ecdysozoa</taxon>
        <taxon>Nematoda</taxon>
        <taxon>Chromadorea</taxon>
        <taxon>Rhabditida</taxon>
        <taxon>Spirurina</taxon>
        <taxon>Ascaridomorpha</taxon>
        <taxon>Ascaridoidea</taxon>
        <taxon>Toxocaridae</taxon>
        <taxon>Toxocara</taxon>
    </lineage>
</organism>
<reference evidence="9 10" key="2">
    <citation type="submission" date="2018-11" db="EMBL/GenBank/DDBJ databases">
        <authorList>
            <consortium name="Pathogen Informatics"/>
        </authorList>
    </citation>
    <scope>NUCLEOTIDE SEQUENCE [LARGE SCALE GENOMIC DNA]</scope>
</reference>
<dbReference type="EMBL" id="UYWY01019809">
    <property type="protein sequence ID" value="VDM39354.1"/>
    <property type="molecule type" value="Genomic_DNA"/>
</dbReference>
<evidence type="ECO:0000256" key="5">
    <source>
        <dbReference type="ARBA" id="ARBA00023125"/>
    </source>
</evidence>